<dbReference type="CDD" id="cd00831">
    <property type="entry name" value="CHS_like"/>
    <property type="match status" value="2"/>
</dbReference>
<dbReference type="Pfam" id="PF08541">
    <property type="entry name" value="ACP_syn_III_C"/>
    <property type="match status" value="2"/>
</dbReference>
<dbReference type="AlphaFoldDB" id="A0AA38SWJ8"/>
<feature type="transmembrane region" description="Helical" evidence="7">
    <location>
        <begin position="16"/>
        <end position="34"/>
    </location>
</feature>
<keyword evidence="7" id="KW-1133">Transmembrane helix</keyword>
<evidence type="ECO:0000256" key="6">
    <source>
        <dbReference type="ARBA" id="ARBA00047375"/>
    </source>
</evidence>
<dbReference type="Gene3D" id="3.40.47.10">
    <property type="match status" value="3"/>
</dbReference>
<comment type="caution">
    <text evidence="10">The sequence shown here is derived from an EMBL/GenBank/DDBJ whole genome shotgun (WGS) entry which is preliminary data.</text>
</comment>
<keyword evidence="7" id="KW-0812">Transmembrane</keyword>
<dbReference type="GO" id="GO:0009922">
    <property type="term" value="F:fatty acid elongase activity"/>
    <property type="evidence" value="ECO:0007669"/>
    <property type="project" value="UniProtKB-EC"/>
</dbReference>
<feature type="domain" description="FAE" evidence="8">
    <location>
        <begin position="596"/>
        <end position="877"/>
    </location>
</feature>
<evidence type="ECO:0000256" key="3">
    <source>
        <dbReference type="ARBA" id="ARBA00012307"/>
    </source>
</evidence>
<evidence type="ECO:0000256" key="2">
    <source>
        <dbReference type="ARBA" id="ARBA00005531"/>
    </source>
</evidence>
<name>A0AA38SWJ8_9ASTR</name>
<feature type="domain" description="FAE" evidence="8">
    <location>
        <begin position="65"/>
        <end position="346"/>
    </location>
</feature>
<feature type="transmembrane region" description="Helical" evidence="7">
    <location>
        <begin position="571"/>
        <end position="590"/>
    </location>
</feature>
<proteinExistence type="inferred from homology"/>
<keyword evidence="7" id="KW-0472">Membrane</keyword>
<feature type="domain" description="Beta-ketoacyl-[acyl-carrier-protein] synthase III C-terminal" evidence="9">
    <location>
        <begin position="362"/>
        <end position="444"/>
    </location>
</feature>
<evidence type="ECO:0000256" key="7">
    <source>
        <dbReference type="SAM" id="Phobius"/>
    </source>
</evidence>
<dbReference type="EMBL" id="JARYMX010000007">
    <property type="protein sequence ID" value="KAJ9539708.1"/>
    <property type="molecule type" value="Genomic_DNA"/>
</dbReference>
<feature type="transmembrane region" description="Helical" evidence="7">
    <location>
        <begin position="546"/>
        <end position="564"/>
    </location>
</feature>
<evidence type="ECO:0000256" key="1">
    <source>
        <dbReference type="ARBA" id="ARBA00005194"/>
    </source>
</evidence>
<gene>
    <name evidence="10" type="ORF">OSB04_026214</name>
</gene>
<dbReference type="Proteomes" id="UP001172457">
    <property type="component" value="Chromosome 7"/>
</dbReference>
<dbReference type="PANTHER" id="PTHR31561">
    <property type="entry name" value="3-KETOACYL-COA SYNTHASE"/>
    <property type="match status" value="1"/>
</dbReference>
<comment type="pathway">
    <text evidence="1">Lipid metabolism; fatty acid biosynthesis.</text>
</comment>
<dbReference type="InterPro" id="IPR012392">
    <property type="entry name" value="3-ktacl-CoA_syn"/>
</dbReference>
<dbReference type="InterPro" id="IPR016039">
    <property type="entry name" value="Thiolase-like"/>
</dbReference>
<evidence type="ECO:0000313" key="11">
    <source>
        <dbReference type="Proteomes" id="UP001172457"/>
    </source>
</evidence>
<evidence type="ECO:0000259" key="8">
    <source>
        <dbReference type="Pfam" id="PF08392"/>
    </source>
</evidence>
<protein>
    <recommendedName>
        <fullName evidence="3">very-long-chain 3-oxoacyl-CoA synthase</fullName>
        <ecNumber evidence="3">2.3.1.199</ecNumber>
    </recommendedName>
</protein>
<dbReference type="EC" id="2.3.1.199" evidence="3"/>
<accession>A0AA38SWJ8</accession>
<dbReference type="GO" id="GO:0016020">
    <property type="term" value="C:membrane"/>
    <property type="evidence" value="ECO:0007669"/>
    <property type="project" value="InterPro"/>
</dbReference>
<evidence type="ECO:0000256" key="4">
    <source>
        <dbReference type="ARBA" id="ARBA00022679"/>
    </source>
</evidence>
<evidence type="ECO:0000259" key="9">
    <source>
        <dbReference type="Pfam" id="PF08541"/>
    </source>
</evidence>
<evidence type="ECO:0000256" key="5">
    <source>
        <dbReference type="ARBA" id="ARBA00023315"/>
    </source>
</evidence>
<keyword evidence="11" id="KW-1185">Reference proteome</keyword>
<feature type="domain" description="Beta-ketoacyl-[acyl-carrier-protein] synthase III C-terminal" evidence="9">
    <location>
        <begin position="893"/>
        <end position="975"/>
    </location>
</feature>
<organism evidence="10 11">
    <name type="scientific">Centaurea solstitialis</name>
    <name type="common">yellow star-thistle</name>
    <dbReference type="NCBI Taxonomy" id="347529"/>
    <lineage>
        <taxon>Eukaryota</taxon>
        <taxon>Viridiplantae</taxon>
        <taxon>Streptophyta</taxon>
        <taxon>Embryophyta</taxon>
        <taxon>Tracheophyta</taxon>
        <taxon>Spermatophyta</taxon>
        <taxon>Magnoliopsida</taxon>
        <taxon>eudicotyledons</taxon>
        <taxon>Gunneridae</taxon>
        <taxon>Pentapetalae</taxon>
        <taxon>asterids</taxon>
        <taxon>campanulids</taxon>
        <taxon>Asterales</taxon>
        <taxon>Asteraceae</taxon>
        <taxon>Carduoideae</taxon>
        <taxon>Cardueae</taxon>
        <taxon>Centaureinae</taxon>
        <taxon>Centaurea</taxon>
    </lineage>
</organism>
<dbReference type="SUPFAM" id="SSF53901">
    <property type="entry name" value="Thiolase-like"/>
    <property type="match status" value="4"/>
</dbReference>
<comment type="catalytic activity">
    <reaction evidence="6">
        <text>a very-long-chain acyl-CoA + malonyl-CoA + H(+) = a very-long-chain 3-oxoacyl-CoA + CO2 + CoA</text>
        <dbReference type="Rhea" id="RHEA:32727"/>
        <dbReference type="ChEBI" id="CHEBI:15378"/>
        <dbReference type="ChEBI" id="CHEBI:16526"/>
        <dbReference type="ChEBI" id="CHEBI:57287"/>
        <dbReference type="ChEBI" id="CHEBI:57384"/>
        <dbReference type="ChEBI" id="CHEBI:90725"/>
        <dbReference type="ChEBI" id="CHEBI:90736"/>
        <dbReference type="EC" id="2.3.1.199"/>
    </reaction>
</comment>
<keyword evidence="4" id="KW-0808">Transferase</keyword>
<dbReference type="InterPro" id="IPR013601">
    <property type="entry name" value="FAE1_typ3_polyketide_synth"/>
</dbReference>
<dbReference type="Pfam" id="PF08392">
    <property type="entry name" value="FAE1_CUT1_RppA"/>
    <property type="match status" value="2"/>
</dbReference>
<dbReference type="InterPro" id="IPR013747">
    <property type="entry name" value="ACP_syn_III_C"/>
</dbReference>
<dbReference type="GO" id="GO:0006633">
    <property type="term" value="P:fatty acid biosynthetic process"/>
    <property type="evidence" value="ECO:0007669"/>
    <property type="project" value="InterPro"/>
</dbReference>
<keyword evidence="5" id="KW-0012">Acyltransferase</keyword>
<sequence length="1000" mass="113489">MEMFYHHFLPKQLQTTSLKIFSFILLSLLPFLLLNQNQKPIFLTLSIVIFISFFFKTYIIPSPPTIYLVDYSCLNPPNFWRVPFSLFLEHSKIVHSLDQESVDFMSKVLTASGQSQRTCIPPSLHYIPPRSTHEDAVNEARLVLFPVFEDLLSKTRLLPRDIDILIVNCSGFCPSPSLSSIVINNYSLRDDVKSFNISGMGCSASALAVDMAGNLLKVHENSNAVILSTEILSNGWYAGKNRSMMVLNCVFRSGGAAILITNKKSARNISKYKLLYSLRTQAAFDDKGYNSAILEEDSEGITGVTLRKDVLHVAGELLRSSFRIMGSSILPLEEKIRYGFSMFTKKFLNQSFEIYVPNFGKAIQHYCLPASGKAVIMEIAKNLKLKDEEIEAPLMTLHRFGNQSSSSLWYELAYMEAKGRVKEGDRVLQLGMGSGPKCNSLIWECNRPIMNEAHKGPWTDCIHKYVESLDVIFKRALKEIREVPTYIVKIWFKSSRCGTLTRLLQQRLDERPGEGWRSGYRRARRVDCPGRMHNYNFLPRQLHMTSLKMLPFILLALLATTLFLNPKQQPILLTLSIVVFFLLYLFKTFIISSSPTIYLVDYSCFKPPNYWRVPFSSFLEHSKIMHSLDQQTVDFLSRVLESSGQSEQTYLPPALHYIPPTSTHEEAVKEARLVLFPVFEDLLSKTRLSPRDIDILIVNCSGFCPSPSLSSIVVNNYSLRHDIKSFNISGMGCGASALAVHMAVDLLKVHENSNAVILSTEILSKDWYAGKDRTMMILNCVFRSGSAAVLITNKRSAKRNSKYRLLYALRTQGAFDDKGYGLVIREEDSEGFTGVTLRKDGRDAAHELLGSNFHIMGSLILPLQEKIRYGFSMFTKRFLNQSSEIYVPNFGKAIQHYCLPVPRKSVIMEIWKALKLKEEEMEAALMTLHRFGSQSSSSLWYELAYMEAKEKVKQGDRVLQLGMGSGPKCNSLIWECNRPIINEAHKGPWADSIHSYPVYI</sequence>
<evidence type="ECO:0000313" key="10">
    <source>
        <dbReference type="EMBL" id="KAJ9539708.1"/>
    </source>
</evidence>
<reference evidence="10" key="1">
    <citation type="submission" date="2023-03" db="EMBL/GenBank/DDBJ databases">
        <title>Chromosome-scale reference genome and RAD-based genetic map of yellow starthistle (Centaurea solstitialis) reveal putative structural variation and QTLs associated with invader traits.</title>
        <authorList>
            <person name="Reatini B."/>
            <person name="Cang F.A."/>
            <person name="Jiang Q."/>
            <person name="Mckibben M.T.W."/>
            <person name="Barker M.S."/>
            <person name="Rieseberg L.H."/>
            <person name="Dlugosch K.M."/>
        </authorList>
    </citation>
    <scope>NUCLEOTIDE SEQUENCE</scope>
    <source>
        <strain evidence="10">CAN-66</strain>
        <tissue evidence="10">Leaf</tissue>
    </source>
</reference>
<comment type="similarity">
    <text evidence="2">Belongs to the thiolase-like superfamily. Chalcone/stilbene synthases family.</text>
</comment>
<feature type="transmembrane region" description="Helical" evidence="7">
    <location>
        <begin position="41"/>
        <end position="60"/>
    </location>
</feature>